<evidence type="ECO:0000256" key="3">
    <source>
        <dbReference type="SAM" id="SignalP"/>
    </source>
</evidence>
<feature type="chain" id="PRO_5012907149" evidence="3">
    <location>
        <begin position="36"/>
        <end position="443"/>
    </location>
</feature>
<keyword evidence="2" id="KW-0175">Coiled coil</keyword>
<dbReference type="PANTHER" id="PTHR30203">
    <property type="entry name" value="OUTER MEMBRANE CATION EFFLUX PROTEIN"/>
    <property type="match status" value="1"/>
</dbReference>
<gene>
    <name evidence="4" type="ORF">SAMN02745220_01608</name>
</gene>
<sequence>MKYRASEHRFNTWRNVCISIFSCMLLLAGITPTQAEGASNTALDDLVSEAMNNNQDIKSLEEKARALRAEAPFAGSLRDPILAVSLVNVPTDSFELDQEPMTQKLISFSQQVPWFGKLSLAEQGAELMAVEQEAMLRVTQLSVARQLKEAWFELSFVERSLDINSRLRDIISQILHVAETRYANGEGLQQDILMAQVQLSELIDRDVSLKAMKTKLQDTIGGLLNRDGYFLENGTRLELPDISGLKRETLTAEAMQKNPLVEARRASVLKAEVDLQLAEKDYMPDMNFTVAFGQREDDPVSGRDRSDFLSAGVSITVPLWQNTRQDSKLAGAKNRLKSARRALQAVQKTLPHKIDSLLAEINGARESKALFADGVSIQALQLADASLAAYSVGQVEFSTMLSTHTRLLQVELKIEQYIVQVHKKLAELEETVGQPIALAQEKL</sequence>
<dbReference type="RefSeq" id="WP_073612934.1">
    <property type="nucleotide sequence ID" value="NZ_FRFE01000006.1"/>
</dbReference>
<dbReference type="InterPro" id="IPR003423">
    <property type="entry name" value="OMP_efflux"/>
</dbReference>
<dbReference type="InterPro" id="IPR010131">
    <property type="entry name" value="MdtP/NodT-like"/>
</dbReference>
<keyword evidence="5" id="KW-1185">Reference proteome</keyword>
<dbReference type="Gene3D" id="1.20.1600.10">
    <property type="entry name" value="Outer membrane efflux proteins (OEP)"/>
    <property type="match status" value="1"/>
</dbReference>
<evidence type="ECO:0000256" key="1">
    <source>
        <dbReference type="ARBA" id="ARBA00007613"/>
    </source>
</evidence>
<proteinExistence type="inferred from homology"/>
<comment type="similarity">
    <text evidence="1">Belongs to the outer membrane factor (OMF) (TC 1.B.17) family.</text>
</comment>
<evidence type="ECO:0000313" key="4">
    <source>
        <dbReference type="EMBL" id="SHO46719.1"/>
    </source>
</evidence>
<dbReference type="Proteomes" id="UP000184603">
    <property type="component" value="Unassembled WGS sequence"/>
</dbReference>
<dbReference type="AlphaFoldDB" id="A0A1M7Y3F7"/>
<dbReference type="OrthoDB" id="9769048at2"/>
<dbReference type="PANTHER" id="PTHR30203:SF24">
    <property type="entry name" value="BLR4935 PROTEIN"/>
    <property type="match status" value="1"/>
</dbReference>
<accession>A0A1M7Y3F7</accession>
<reference evidence="4 5" key="1">
    <citation type="submission" date="2016-12" db="EMBL/GenBank/DDBJ databases">
        <authorList>
            <person name="Song W.-J."/>
            <person name="Kurnit D.M."/>
        </authorList>
    </citation>
    <scope>NUCLEOTIDE SEQUENCE [LARGE SCALE GENOMIC DNA]</scope>
    <source>
        <strain evidence="4 5">DSM 18488</strain>
    </source>
</reference>
<feature type="signal peptide" evidence="3">
    <location>
        <begin position="1"/>
        <end position="35"/>
    </location>
</feature>
<dbReference type="EMBL" id="FRFE01000006">
    <property type="protein sequence ID" value="SHO46719.1"/>
    <property type="molecule type" value="Genomic_DNA"/>
</dbReference>
<protein>
    <submittedName>
        <fullName evidence="4">Outer membrane protein TolC</fullName>
    </submittedName>
</protein>
<name>A0A1M7Y3F7_9BACT</name>
<dbReference type="SUPFAM" id="SSF56954">
    <property type="entry name" value="Outer membrane efflux proteins (OEP)"/>
    <property type="match status" value="1"/>
</dbReference>
<dbReference type="GO" id="GO:0015562">
    <property type="term" value="F:efflux transmembrane transporter activity"/>
    <property type="evidence" value="ECO:0007669"/>
    <property type="project" value="InterPro"/>
</dbReference>
<organism evidence="4 5">
    <name type="scientific">Desulfopila aestuarii DSM 18488</name>
    <dbReference type="NCBI Taxonomy" id="1121416"/>
    <lineage>
        <taxon>Bacteria</taxon>
        <taxon>Pseudomonadati</taxon>
        <taxon>Thermodesulfobacteriota</taxon>
        <taxon>Desulfobulbia</taxon>
        <taxon>Desulfobulbales</taxon>
        <taxon>Desulfocapsaceae</taxon>
        <taxon>Desulfopila</taxon>
    </lineage>
</organism>
<dbReference type="Pfam" id="PF02321">
    <property type="entry name" value="OEP"/>
    <property type="match status" value="1"/>
</dbReference>
<keyword evidence="3" id="KW-0732">Signal</keyword>
<dbReference type="STRING" id="1121416.SAMN02745220_01608"/>
<feature type="coiled-coil region" evidence="2">
    <location>
        <begin position="43"/>
        <end position="70"/>
    </location>
</feature>
<evidence type="ECO:0000313" key="5">
    <source>
        <dbReference type="Proteomes" id="UP000184603"/>
    </source>
</evidence>
<evidence type="ECO:0000256" key="2">
    <source>
        <dbReference type="SAM" id="Coils"/>
    </source>
</evidence>